<organism evidence="1 2">
    <name type="scientific">Racocetra fulgida</name>
    <dbReference type="NCBI Taxonomy" id="60492"/>
    <lineage>
        <taxon>Eukaryota</taxon>
        <taxon>Fungi</taxon>
        <taxon>Fungi incertae sedis</taxon>
        <taxon>Mucoromycota</taxon>
        <taxon>Glomeromycotina</taxon>
        <taxon>Glomeromycetes</taxon>
        <taxon>Diversisporales</taxon>
        <taxon>Gigasporaceae</taxon>
        <taxon>Racocetra</taxon>
    </lineage>
</organism>
<evidence type="ECO:0000313" key="1">
    <source>
        <dbReference type="EMBL" id="CAG8626121.1"/>
    </source>
</evidence>
<evidence type="ECO:0000313" key="2">
    <source>
        <dbReference type="Proteomes" id="UP000789396"/>
    </source>
</evidence>
<dbReference type="EMBL" id="CAJVPZ010011049">
    <property type="protein sequence ID" value="CAG8626121.1"/>
    <property type="molecule type" value="Genomic_DNA"/>
</dbReference>
<gene>
    <name evidence="1" type="ORF">RFULGI_LOCUS7544</name>
</gene>
<name>A0A9N9D392_9GLOM</name>
<dbReference type="Proteomes" id="UP000789396">
    <property type="component" value="Unassembled WGS sequence"/>
</dbReference>
<keyword evidence="2" id="KW-1185">Reference proteome</keyword>
<comment type="caution">
    <text evidence="1">The sequence shown here is derived from an EMBL/GenBank/DDBJ whole genome shotgun (WGS) entry which is preliminary data.</text>
</comment>
<proteinExistence type="predicted"/>
<sequence length="99" mass="11729">MAQIKDVIDQTHRNHELDQIKKIYHGNASTLLHQNQQNNQVNFSEVEQTNTVDKNRENEIDILELDEIGINNDETGFNRFEQQLALWESMLEDERFDDD</sequence>
<protein>
    <submittedName>
        <fullName evidence="1">522_t:CDS:1</fullName>
    </submittedName>
</protein>
<reference evidence="1" key="1">
    <citation type="submission" date="2021-06" db="EMBL/GenBank/DDBJ databases">
        <authorList>
            <person name="Kallberg Y."/>
            <person name="Tangrot J."/>
            <person name="Rosling A."/>
        </authorList>
    </citation>
    <scope>NUCLEOTIDE SEQUENCE</scope>
    <source>
        <strain evidence="1">IN212</strain>
    </source>
</reference>
<accession>A0A9N9D392</accession>
<dbReference type="AlphaFoldDB" id="A0A9N9D392"/>